<dbReference type="Proteomes" id="UP000671879">
    <property type="component" value="Chromosome"/>
</dbReference>
<dbReference type="CDD" id="cd07012">
    <property type="entry name" value="PBP2_Bug_TTT"/>
    <property type="match status" value="1"/>
</dbReference>
<protein>
    <submittedName>
        <fullName evidence="3">Tripartite tricarboxylate transporter substrate binding protein</fullName>
    </submittedName>
</protein>
<dbReference type="KEGG" id="aram:KAR29_02700"/>
<dbReference type="PIRSF" id="PIRSF017082">
    <property type="entry name" value="YflP"/>
    <property type="match status" value="1"/>
</dbReference>
<name>A0A9Q7A9F6_9BACT</name>
<gene>
    <name evidence="3" type="ORF">KAR29_02700</name>
</gene>
<feature type="signal peptide" evidence="2">
    <location>
        <begin position="1"/>
        <end position="28"/>
    </location>
</feature>
<feature type="chain" id="PRO_5040488381" evidence="2">
    <location>
        <begin position="29"/>
        <end position="332"/>
    </location>
</feature>
<dbReference type="PANTHER" id="PTHR42928">
    <property type="entry name" value="TRICARBOXYLATE-BINDING PROTEIN"/>
    <property type="match status" value="1"/>
</dbReference>
<keyword evidence="2" id="KW-0732">Signal</keyword>
<dbReference type="Gene3D" id="3.40.190.150">
    <property type="entry name" value="Bordetella uptake gene, domain 1"/>
    <property type="match status" value="1"/>
</dbReference>
<sequence>MKRKCLSSLPVGLLAALFIMVLAASALAADFPSRPFEVIAPGGAGGGWDTTARLTAKVLGETGLITQPMPVINKPGGGGGVGLAYMQKKKGDPYSLIVYSPPLLLINLTGQTKLSFRDVTPLAMLINDFGAFAVPKDSPYQTIGDVMEALKKDPKSVKTGGNSSFGSMDHIQFLQAAKAAGVENIKDIPYIAFQEGPMAALMGGHIDLLSTGMAETVGPLEAGEIRVLALTSPERVDAGVLGQVPTLKESGIDTAFINWRGFFGAPGLGEAEKAHLVEAMQKMTETAEWDDVCAKNGWTKAFMGADDFAAFLAKTEGEYKDLLTEIGLYKAQ</sequence>
<dbReference type="RefSeq" id="WP_274374113.1">
    <property type="nucleotide sequence ID" value="NZ_CP072943.1"/>
</dbReference>
<evidence type="ECO:0000256" key="2">
    <source>
        <dbReference type="SAM" id="SignalP"/>
    </source>
</evidence>
<organism evidence="3 4">
    <name type="scientific">Aminithiophilus ramosus</name>
    <dbReference type="NCBI Taxonomy" id="3029084"/>
    <lineage>
        <taxon>Bacteria</taxon>
        <taxon>Thermotogati</taxon>
        <taxon>Synergistota</taxon>
        <taxon>Synergistia</taxon>
        <taxon>Synergistales</taxon>
        <taxon>Aminithiophilaceae</taxon>
        <taxon>Aminithiophilus</taxon>
    </lineage>
</organism>
<dbReference type="Pfam" id="PF03401">
    <property type="entry name" value="TctC"/>
    <property type="match status" value="1"/>
</dbReference>
<proteinExistence type="inferred from homology"/>
<dbReference type="AlphaFoldDB" id="A0A9Q7A9F6"/>
<reference evidence="4" key="1">
    <citation type="submission" date="2021-04" db="EMBL/GenBank/DDBJ databases">
        <title>A novel Synergistetes isolate from a pyrite-forming mixed culture.</title>
        <authorList>
            <person name="Bunk B."/>
            <person name="Sproer C."/>
            <person name="Spring S."/>
            <person name="Pester M."/>
        </authorList>
    </citation>
    <scope>NUCLEOTIDE SEQUENCE [LARGE SCALE GENOMIC DNA]</scope>
    <source>
        <strain evidence="4">J.5.4.2-T.3.5.2</strain>
    </source>
</reference>
<evidence type="ECO:0000313" key="3">
    <source>
        <dbReference type="EMBL" id="QTX32851.1"/>
    </source>
</evidence>
<dbReference type="PANTHER" id="PTHR42928:SF3">
    <property type="entry name" value="UPF0065 PROTEIN YFLP"/>
    <property type="match status" value="1"/>
</dbReference>
<keyword evidence="4" id="KW-1185">Reference proteome</keyword>
<comment type="similarity">
    <text evidence="1">Belongs to the UPF0065 (bug) family.</text>
</comment>
<dbReference type="InterPro" id="IPR042100">
    <property type="entry name" value="Bug_dom1"/>
</dbReference>
<dbReference type="EMBL" id="CP072943">
    <property type="protein sequence ID" value="QTX32851.1"/>
    <property type="molecule type" value="Genomic_DNA"/>
</dbReference>
<dbReference type="InterPro" id="IPR005064">
    <property type="entry name" value="BUG"/>
</dbReference>
<evidence type="ECO:0000256" key="1">
    <source>
        <dbReference type="ARBA" id="ARBA00006987"/>
    </source>
</evidence>
<accession>A0A9Q7A9F6</accession>
<evidence type="ECO:0000313" key="4">
    <source>
        <dbReference type="Proteomes" id="UP000671879"/>
    </source>
</evidence>
<dbReference type="Gene3D" id="3.40.190.10">
    <property type="entry name" value="Periplasmic binding protein-like II"/>
    <property type="match status" value="1"/>
</dbReference>